<evidence type="ECO:0000256" key="4">
    <source>
        <dbReference type="RuleBase" id="RU003694"/>
    </source>
</evidence>
<dbReference type="InterPro" id="IPR018201">
    <property type="entry name" value="Ketoacyl_synth_AS"/>
</dbReference>
<organism evidence="6 7">
    <name type="scientific">Biostraticola tofi</name>
    <dbReference type="NCBI Taxonomy" id="466109"/>
    <lineage>
        <taxon>Bacteria</taxon>
        <taxon>Pseudomonadati</taxon>
        <taxon>Pseudomonadota</taxon>
        <taxon>Gammaproteobacteria</taxon>
        <taxon>Enterobacterales</taxon>
        <taxon>Bruguierivoracaceae</taxon>
        <taxon>Biostraticola</taxon>
    </lineage>
</organism>
<dbReference type="InterPro" id="IPR014030">
    <property type="entry name" value="Ketoacyl_synth_N"/>
</dbReference>
<gene>
    <name evidence="6" type="ORF">EDC52_10528</name>
</gene>
<dbReference type="PROSITE" id="PS52004">
    <property type="entry name" value="KS3_2"/>
    <property type="match status" value="1"/>
</dbReference>
<dbReference type="OrthoDB" id="9808669at2"/>
<comment type="caution">
    <text evidence="6">The sequence shown here is derived from an EMBL/GenBank/DDBJ whole genome shotgun (WGS) entry which is preliminary data.</text>
</comment>
<comment type="similarity">
    <text evidence="2 4">Belongs to the thiolase-like superfamily. Beta-ketoacyl-ACP synthases family.</text>
</comment>
<dbReference type="RefSeq" id="WP_131865539.1">
    <property type="nucleotide sequence ID" value="NZ_SMCR01000005.1"/>
</dbReference>
<dbReference type="Pfam" id="PF02801">
    <property type="entry name" value="Ketoacyl-synt_C"/>
    <property type="match status" value="1"/>
</dbReference>
<dbReference type="GO" id="GO:0004315">
    <property type="term" value="F:3-oxoacyl-[acyl-carrier-protein] synthase activity"/>
    <property type="evidence" value="ECO:0007669"/>
    <property type="project" value="InterPro"/>
</dbReference>
<keyword evidence="3 4" id="KW-0808">Transferase</keyword>
<evidence type="ECO:0000259" key="5">
    <source>
        <dbReference type="PROSITE" id="PS52004"/>
    </source>
</evidence>
<dbReference type="SMART" id="SM00825">
    <property type="entry name" value="PKS_KS"/>
    <property type="match status" value="1"/>
</dbReference>
<feature type="domain" description="Ketosynthase family 3 (KS3)" evidence="5">
    <location>
        <begin position="2"/>
        <end position="407"/>
    </location>
</feature>
<dbReference type="InterPro" id="IPR014031">
    <property type="entry name" value="Ketoacyl_synth_C"/>
</dbReference>
<proteinExistence type="inferred from homology"/>
<evidence type="ECO:0000256" key="2">
    <source>
        <dbReference type="ARBA" id="ARBA00008467"/>
    </source>
</evidence>
<dbReference type="InterPro" id="IPR000794">
    <property type="entry name" value="Beta-ketoacyl_synthase"/>
</dbReference>
<accession>A0A4R3YSP6</accession>
<sequence length="409" mass="43767">MNRRVVITGMGGVTAFGEDWQSVSTGLLAGKNAVKYMPEWREFKGLNTQLAAPIPAFALPAHYTRKRIRSMGRVSLLATRATELALEKAGLLDDPILTSGETGIAYGSSTGSTKPVSDFATMLTEKHTNNITGTTYVQMMPHTAAVNTSLFFGLRGRVIPTSSACTSGSQAIGYAYEAIRHGYQTVMVAGGGEELCPSEAAAFDTLFATSQMNDHPSLTPSPFDAARDGLVIGEGAGTLILEELGHAQARGARIYGEIISFATNCDASHITQPQQSTMQICISQALKNASLAPEDIGYISAHGTATERGDIAESQATAAIFGARTAISSLKSYFGHTLGACGALEAWMSLEMMHEGWFAPTLNLHNPDPLCGELDYIMGEPRYIDTEFFQSNNFAFGGINTSLVIRRWP</sequence>
<dbReference type="PANTHER" id="PTHR11712:SF325">
    <property type="entry name" value="3-OXOACYL-(ACYL-CARRIER-PROTEIN) SYNTHASE II FABF"/>
    <property type="match status" value="1"/>
</dbReference>
<dbReference type="Proteomes" id="UP000295719">
    <property type="component" value="Unassembled WGS sequence"/>
</dbReference>
<dbReference type="EMBL" id="SMCR01000005">
    <property type="protein sequence ID" value="TCV95426.1"/>
    <property type="molecule type" value="Genomic_DNA"/>
</dbReference>
<dbReference type="UniPathway" id="UPA00094"/>
<dbReference type="AlphaFoldDB" id="A0A4R3YSP6"/>
<keyword evidence="7" id="KW-1185">Reference proteome</keyword>
<dbReference type="Gene3D" id="3.40.47.10">
    <property type="match status" value="2"/>
</dbReference>
<dbReference type="PROSITE" id="PS00606">
    <property type="entry name" value="KS3_1"/>
    <property type="match status" value="1"/>
</dbReference>
<comment type="pathway">
    <text evidence="1">Lipid metabolism; fatty acid biosynthesis.</text>
</comment>
<dbReference type="FunFam" id="3.40.47.10:FF:000018">
    <property type="entry name" value="3-oxoacyl-[acyl-carrier-protein] synthase 2"/>
    <property type="match status" value="1"/>
</dbReference>
<evidence type="ECO:0000313" key="7">
    <source>
        <dbReference type="Proteomes" id="UP000295719"/>
    </source>
</evidence>
<dbReference type="SUPFAM" id="SSF53901">
    <property type="entry name" value="Thiolase-like"/>
    <property type="match status" value="2"/>
</dbReference>
<evidence type="ECO:0000313" key="6">
    <source>
        <dbReference type="EMBL" id="TCV95426.1"/>
    </source>
</evidence>
<dbReference type="PANTHER" id="PTHR11712">
    <property type="entry name" value="POLYKETIDE SYNTHASE-RELATED"/>
    <property type="match status" value="1"/>
</dbReference>
<dbReference type="Pfam" id="PF00109">
    <property type="entry name" value="ketoacyl-synt"/>
    <property type="match status" value="1"/>
</dbReference>
<name>A0A4R3YSP6_9GAMM</name>
<protein>
    <submittedName>
        <fullName evidence="6">3-oxoacyl-[acyl-carrier-protein] synthase II</fullName>
    </submittedName>
</protein>
<dbReference type="InterPro" id="IPR016039">
    <property type="entry name" value="Thiolase-like"/>
</dbReference>
<evidence type="ECO:0000256" key="3">
    <source>
        <dbReference type="ARBA" id="ARBA00022679"/>
    </source>
</evidence>
<dbReference type="NCBIfam" id="NF006587">
    <property type="entry name" value="PRK09116.1"/>
    <property type="match status" value="1"/>
</dbReference>
<dbReference type="GO" id="GO:0006633">
    <property type="term" value="P:fatty acid biosynthetic process"/>
    <property type="evidence" value="ECO:0007669"/>
    <property type="project" value="UniProtKB-UniPathway"/>
</dbReference>
<dbReference type="CDD" id="cd00834">
    <property type="entry name" value="KAS_I_II"/>
    <property type="match status" value="1"/>
</dbReference>
<evidence type="ECO:0000256" key="1">
    <source>
        <dbReference type="ARBA" id="ARBA00005194"/>
    </source>
</evidence>
<reference evidence="6 7" key="1">
    <citation type="submission" date="2019-03" db="EMBL/GenBank/DDBJ databases">
        <title>Genomic Encyclopedia of Type Strains, Phase IV (KMG-IV): sequencing the most valuable type-strain genomes for metagenomic binning, comparative biology and taxonomic classification.</title>
        <authorList>
            <person name="Goeker M."/>
        </authorList>
    </citation>
    <scope>NUCLEOTIDE SEQUENCE [LARGE SCALE GENOMIC DNA]</scope>
    <source>
        <strain evidence="6 7">DSM 19580</strain>
    </source>
</reference>
<dbReference type="InterPro" id="IPR020841">
    <property type="entry name" value="PKS_Beta-ketoAc_synthase_dom"/>
</dbReference>
<dbReference type="GO" id="GO:0005829">
    <property type="term" value="C:cytosol"/>
    <property type="evidence" value="ECO:0007669"/>
    <property type="project" value="TreeGrafter"/>
</dbReference>